<dbReference type="EMBL" id="QLLR01000019">
    <property type="protein sequence ID" value="RAJ28136.1"/>
    <property type="molecule type" value="Genomic_DNA"/>
</dbReference>
<evidence type="ECO:0000256" key="1">
    <source>
        <dbReference type="SAM" id="Phobius"/>
    </source>
</evidence>
<gene>
    <name evidence="2" type="ORF">LY11_03456</name>
</gene>
<feature type="transmembrane region" description="Helical" evidence="1">
    <location>
        <begin position="106"/>
        <end position="126"/>
    </location>
</feature>
<keyword evidence="1" id="KW-1133">Transmembrane helix</keyword>
<keyword evidence="1" id="KW-0812">Transmembrane</keyword>
<name>A0A327SGE0_9SPHI</name>
<dbReference type="OrthoDB" id="639802at2"/>
<evidence type="ECO:0000313" key="3">
    <source>
        <dbReference type="Proteomes" id="UP000249754"/>
    </source>
</evidence>
<dbReference type="AlphaFoldDB" id="A0A327SGE0"/>
<evidence type="ECO:0000313" key="2">
    <source>
        <dbReference type="EMBL" id="RAJ28136.1"/>
    </source>
</evidence>
<sequence length="412" mass="46530">MNNNVEIVAVKKCLELIENKLNRGASADWTGYDFEKLSDEIQVVTGVLLSVTTLKRLWGRLKYGNTPTTTTLNTLAQFAGYKDWQQFKQSLPLATAVKKTEGKWKYWLSGFILLLITSYAILLSSAKTKAPINHSVYKFSSNKIKTKGVPNSVIFSYNAAAGTDSVFIAQSWDVTRKVAVSARQHTYSTIYYSPGYYKAKLIVGQQIVKEHDLMIASDGWIAMVYKDRDVPLYFKKNEVLKNNKVEVNQEILSKYNLPLQPVLPALRFYNVRDMGDFKNDHFIFETTLKSDFNQGNAACQRVEVLILCKDETIIIPLCSKGCIGDLSLYAAGTTVESKHADLSKFGCNLEQWVKLKVESKNRHMRFLINGEVAYSLKFSSKPTAIVGLQYRFSGTGAVKDTRFTKDEQTINF</sequence>
<reference evidence="2 3" key="1">
    <citation type="submission" date="2018-06" db="EMBL/GenBank/DDBJ databases">
        <title>Genomic Encyclopedia of Archaeal and Bacterial Type Strains, Phase II (KMG-II): from individual species to whole genera.</title>
        <authorList>
            <person name="Goeker M."/>
        </authorList>
    </citation>
    <scope>NUCLEOTIDE SEQUENCE [LARGE SCALE GENOMIC DNA]</scope>
    <source>
        <strain evidence="2 3">DSM 14825</strain>
    </source>
</reference>
<dbReference type="Proteomes" id="UP000249754">
    <property type="component" value="Unassembled WGS sequence"/>
</dbReference>
<comment type="caution">
    <text evidence="2">The sequence shown here is derived from an EMBL/GenBank/DDBJ whole genome shotgun (WGS) entry which is preliminary data.</text>
</comment>
<protein>
    <recommendedName>
        <fullName evidence="4">PKD domain-containing protein</fullName>
    </recommendedName>
</protein>
<accession>A0A327SGE0</accession>
<evidence type="ECO:0008006" key="4">
    <source>
        <dbReference type="Google" id="ProtNLM"/>
    </source>
</evidence>
<dbReference type="RefSeq" id="WP_111634871.1">
    <property type="nucleotide sequence ID" value="NZ_QLLR01000019.1"/>
</dbReference>
<organism evidence="2 3">
    <name type="scientific">Pedobacter cryoconitis</name>
    <dbReference type="NCBI Taxonomy" id="188932"/>
    <lineage>
        <taxon>Bacteria</taxon>
        <taxon>Pseudomonadati</taxon>
        <taxon>Bacteroidota</taxon>
        <taxon>Sphingobacteriia</taxon>
        <taxon>Sphingobacteriales</taxon>
        <taxon>Sphingobacteriaceae</taxon>
        <taxon>Pedobacter</taxon>
    </lineage>
</organism>
<proteinExistence type="predicted"/>
<keyword evidence="1" id="KW-0472">Membrane</keyword>